<dbReference type="SUPFAM" id="SSF54171">
    <property type="entry name" value="DNA-binding domain"/>
    <property type="match status" value="1"/>
</dbReference>
<keyword evidence="8" id="KW-1185">Reference proteome</keyword>
<dbReference type="InterPro" id="IPR001471">
    <property type="entry name" value="AP2/ERF_dom"/>
</dbReference>
<organism evidence="7 8">
    <name type="scientific">Senna tora</name>
    <dbReference type="NCBI Taxonomy" id="362788"/>
    <lineage>
        <taxon>Eukaryota</taxon>
        <taxon>Viridiplantae</taxon>
        <taxon>Streptophyta</taxon>
        <taxon>Embryophyta</taxon>
        <taxon>Tracheophyta</taxon>
        <taxon>Spermatophyta</taxon>
        <taxon>Magnoliopsida</taxon>
        <taxon>eudicotyledons</taxon>
        <taxon>Gunneridae</taxon>
        <taxon>Pentapetalae</taxon>
        <taxon>rosids</taxon>
        <taxon>fabids</taxon>
        <taxon>Fabales</taxon>
        <taxon>Fabaceae</taxon>
        <taxon>Caesalpinioideae</taxon>
        <taxon>Cassia clade</taxon>
        <taxon>Senna</taxon>
    </lineage>
</organism>
<keyword evidence="3" id="KW-0238">DNA-binding</keyword>
<evidence type="ECO:0000313" key="8">
    <source>
        <dbReference type="Proteomes" id="UP000634136"/>
    </source>
</evidence>
<dbReference type="GO" id="GO:0005634">
    <property type="term" value="C:nucleus"/>
    <property type="evidence" value="ECO:0007669"/>
    <property type="project" value="UniProtKB-SubCell"/>
</dbReference>
<dbReference type="InterPro" id="IPR036955">
    <property type="entry name" value="AP2/ERF_dom_sf"/>
</dbReference>
<evidence type="ECO:0000313" key="7">
    <source>
        <dbReference type="EMBL" id="KAF7822439.1"/>
    </source>
</evidence>
<comment type="caution">
    <text evidence="7">The sequence shown here is derived from an EMBL/GenBank/DDBJ whole genome shotgun (WGS) entry which is preliminary data.</text>
</comment>
<dbReference type="PANTHER" id="PTHR32467:SF118">
    <property type="entry name" value="ETHYLENE-RESPONSIVE TRANSCRIPTION FACTOR RAP2-7"/>
    <property type="match status" value="1"/>
</dbReference>
<dbReference type="SMART" id="SM00380">
    <property type="entry name" value="AP2"/>
    <property type="match status" value="1"/>
</dbReference>
<proteinExistence type="predicted"/>
<protein>
    <submittedName>
        <fullName evidence="7">Ethylene-responsive transcription factor RAP2-7-like isoform X1</fullName>
    </submittedName>
</protein>
<keyword evidence="5" id="KW-0539">Nucleus</keyword>
<evidence type="ECO:0000256" key="5">
    <source>
        <dbReference type="ARBA" id="ARBA00023242"/>
    </source>
</evidence>
<name>A0A834WMN1_9FABA</name>
<dbReference type="GO" id="GO:0003700">
    <property type="term" value="F:DNA-binding transcription factor activity"/>
    <property type="evidence" value="ECO:0007669"/>
    <property type="project" value="InterPro"/>
</dbReference>
<dbReference type="Proteomes" id="UP000634136">
    <property type="component" value="Unassembled WGS sequence"/>
</dbReference>
<evidence type="ECO:0000256" key="2">
    <source>
        <dbReference type="ARBA" id="ARBA00023015"/>
    </source>
</evidence>
<dbReference type="OrthoDB" id="207175at2759"/>
<gene>
    <name evidence="7" type="ORF">G2W53_027894</name>
</gene>
<keyword evidence="4" id="KW-0804">Transcription</keyword>
<reference evidence="7" key="1">
    <citation type="submission" date="2020-09" db="EMBL/GenBank/DDBJ databases">
        <title>Genome-Enabled Discovery of Anthraquinone Biosynthesis in Senna tora.</title>
        <authorList>
            <person name="Kang S.-H."/>
            <person name="Pandey R.P."/>
            <person name="Lee C.-M."/>
            <person name="Sim J.-S."/>
            <person name="Jeong J.-T."/>
            <person name="Choi B.-S."/>
            <person name="Jung M."/>
            <person name="Ginzburg D."/>
            <person name="Zhao K."/>
            <person name="Won S.Y."/>
            <person name="Oh T.-J."/>
            <person name="Yu Y."/>
            <person name="Kim N.-H."/>
            <person name="Lee O.R."/>
            <person name="Lee T.-H."/>
            <person name="Bashyal P."/>
            <person name="Kim T.-S."/>
            <person name="Lee W.-H."/>
            <person name="Kawkins C."/>
            <person name="Kim C.-K."/>
            <person name="Kim J.S."/>
            <person name="Ahn B.O."/>
            <person name="Rhee S.Y."/>
            <person name="Sohng J.K."/>
        </authorList>
    </citation>
    <scope>NUCLEOTIDE SEQUENCE</scope>
    <source>
        <tissue evidence="7">Leaf</tissue>
    </source>
</reference>
<feature type="domain" description="AP2/ERF" evidence="6">
    <location>
        <begin position="42"/>
        <end position="102"/>
    </location>
</feature>
<evidence type="ECO:0000259" key="6">
    <source>
        <dbReference type="PROSITE" id="PS51032"/>
    </source>
</evidence>
<accession>A0A834WMN1</accession>
<dbReference type="AlphaFoldDB" id="A0A834WMN1"/>
<evidence type="ECO:0000256" key="3">
    <source>
        <dbReference type="ARBA" id="ARBA00023125"/>
    </source>
</evidence>
<dbReference type="Gene3D" id="3.30.730.10">
    <property type="entry name" value="AP2/ERF domain"/>
    <property type="match status" value="1"/>
</dbReference>
<dbReference type="PANTHER" id="PTHR32467">
    <property type="entry name" value="AP2-LIKE ETHYLENE-RESPONSIVE TRANSCRIPTION FACTOR"/>
    <property type="match status" value="1"/>
</dbReference>
<sequence>MLRTRPLFPVTTSSSTSSISHQWLKLSFAQVGNNNDEDDHFNLKMVEQKPHMRKSRRGPRSRSSQYRGVTFYRGFDTAHAAARAYDRAAIKFRGVEADINFSLSDYEEDMKQMRNLSKEEFVQVLRRQNSGGPRGSSRYKGLSLPKWGQWEARMTSFFAKKELVPSFEASSFKGERGVESSRSIGGSFHNLDLSLGISPPSNNESNKYDCGADFPLPSHIPYRRPVIDTGPALIRGQAIYGVAVASKFDQIRSHTYPAYLHNYEKITQYQTPSWQLQSNDNIALVPALSNAASSKFNSSTNIDSSAYL</sequence>
<dbReference type="InterPro" id="IPR016177">
    <property type="entry name" value="DNA-bd_dom_sf"/>
</dbReference>
<dbReference type="EMBL" id="JAAIUW010000008">
    <property type="protein sequence ID" value="KAF7822439.1"/>
    <property type="molecule type" value="Genomic_DNA"/>
</dbReference>
<comment type="subcellular location">
    <subcellularLocation>
        <location evidence="1">Nucleus</location>
    </subcellularLocation>
</comment>
<evidence type="ECO:0000256" key="4">
    <source>
        <dbReference type="ARBA" id="ARBA00023163"/>
    </source>
</evidence>
<evidence type="ECO:0000256" key="1">
    <source>
        <dbReference type="ARBA" id="ARBA00004123"/>
    </source>
</evidence>
<dbReference type="PROSITE" id="PS51032">
    <property type="entry name" value="AP2_ERF"/>
    <property type="match status" value="1"/>
</dbReference>
<keyword evidence="2" id="KW-0805">Transcription regulation</keyword>
<dbReference type="GO" id="GO:0003677">
    <property type="term" value="F:DNA binding"/>
    <property type="evidence" value="ECO:0007669"/>
    <property type="project" value="UniProtKB-KW"/>
</dbReference>